<dbReference type="InterPro" id="IPR032710">
    <property type="entry name" value="NTF2-like_dom_sf"/>
</dbReference>
<proteinExistence type="predicted"/>
<dbReference type="AlphaFoldDB" id="A0A511B5G7"/>
<protein>
    <recommendedName>
        <fullName evidence="1">SnoaL-like domain-containing protein</fullName>
    </recommendedName>
</protein>
<reference evidence="2 3" key="1">
    <citation type="submission" date="2019-07" db="EMBL/GenBank/DDBJ databases">
        <title>Whole genome shotgun sequence of Gluconobacter wancherniae NBRC 103581.</title>
        <authorList>
            <person name="Hosoyama A."/>
            <person name="Uohara A."/>
            <person name="Ohji S."/>
            <person name="Ichikawa N."/>
        </authorList>
    </citation>
    <scope>NUCLEOTIDE SEQUENCE [LARGE SCALE GENOMIC DNA]</scope>
    <source>
        <strain evidence="2 3">NBRC 103581</strain>
    </source>
</reference>
<evidence type="ECO:0000313" key="2">
    <source>
        <dbReference type="EMBL" id="GEK93027.1"/>
    </source>
</evidence>
<accession>A0A511B5G7</accession>
<dbReference type="InterPro" id="IPR037401">
    <property type="entry name" value="SnoaL-like"/>
</dbReference>
<gene>
    <name evidence="2" type="primary">yesE</name>
    <name evidence="2" type="ORF">GWA01_07970</name>
</gene>
<feature type="domain" description="SnoaL-like" evidence="1">
    <location>
        <begin position="12"/>
        <end position="118"/>
    </location>
</feature>
<name>A0A511B5G7_9PROT</name>
<dbReference type="EMBL" id="BJUZ01000001">
    <property type="protein sequence ID" value="GEK93027.1"/>
    <property type="molecule type" value="Genomic_DNA"/>
</dbReference>
<comment type="caution">
    <text evidence="2">The sequence shown here is derived from an EMBL/GenBank/DDBJ whole genome shotgun (WGS) entry which is preliminary data.</text>
</comment>
<dbReference type="Gene3D" id="3.10.450.50">
    <property type="match status" value="1"/>
</dbReference>
<dbReference type="Pfam" id="PF12680">
    <property type="entry name" value="SnoaL_2"/>
    <property type="match status" value="1"/>
</dbReference>
<evidence type="ECO:0000259" key="1">
    <source>
        <dbReference type="Pfam" id="PF12680"/>
    </source>
</evidence>
<dbReference type="SUPFAM" id="SSF54427">
    <property type="entry name" value="NTF2-like"/>
    <property type="match status" value="1"/>
</dbReference>
<keyword evidence="3" id="KW-1185">Reference proteome</keyword>
<dbReference type="RefSeq" id="WP_146794236.1">
    <property type="nucleotide sequence ID" value="NZ_BARC01000004.1"/>
</dbReference>
<dbReference type="OrthoDB" id="2083380at2"/>
<dbReference type="Proteomes" id="UP000321230">
    <property type="component" value="Unassembled WGS sequence"/>
</dbReference>
<organism evidence="2 3">
    <name type="scientific">Gluconobacter wancherniae NBRC 103581</name>
    <dbReference type="NCBI Taxonomy" id="656744"/>
    <lineage>
        <taxon>Bacteria</taxon>
        <taxon>Pseudomonadati</taxon>
        <taxon>Pseudomonadota</taxon>
        <taxon>Alphaproteobacteria</taxon>
        <taxon>Acetobacterales</taxon>
        <taxon>Acetobacteraceae</taxon>
        <taxon>Gluconobacter</taxon>
    </lineage>
</organism>
<evidence type="ECO:0000313" key="3">
    <source>
        <dbReference type="Proteomes" id="UP000321230"/>
    </source>
</evidence>
<sequence length="133" mass="14826">MSPTSDLPDWLENALDALRAGDIAGWMAIYADDACHEFPFAPEGAPRELIGRDAIAAYMAHLPTIIRFGTLTDIRVRSTGDELIVEATGHHERVVDNSTKILSYVWFIERRDAKVTRIRDYMNPLQLAAIVSG</sequence>